<dbReference type="GO" id="GO:0140999">
    <property type="term" value="F:histone H3K4 trimethyltransferase activity"/>
    <property type="evidence" value="ECO:0007669"/>
    <property type="project" value="UniProtKB-EC"/>
</dbReference>
<feature type="compositionally biased region" description="Acidic residues" evidence="13">
    <location>
        <begin position="987"/>
        <end position="997"/>
    </location>
</feature>
<dbReference type="GO" id="GO:0003676">
    <property type="term" value="F:nucleic acid binding"/>
    <property type="evidence" value="ECO:0007669"/>
    <property type="project" value="InterPro"/>
</dbReference>
<evidence type="ECO:0000256" key="7">
    <source>
        <dbReference type="ARBA" id="ARBA00022853"/>
    </source>
</evidence>
<name>A0A316UY98_9BASI</name>
<feature type="compositionally biased region" description="Basic and acidic residues" evidence="13">
    <location>
        <begin position="249"/>
        <end position="258"/>
    </location>
</feature>
<feature type="domain" description="Post-SET" evidence="15">
    <location>
        <begin position="1836"/>
        <end position="1851"/>
    </location>
</feature>
<feature type="domain" description="SET" evidence="14">
    <location>
        <begin position="1710"/>
        <end position="1827"/>
    </location>
</feature>
<feature type="compositionally biased region" description="Basic and acidic residues" evidence="13">
    <location>
        <begin position="296"/>
        <end position="365"/>
    </location>
</feature>
<dbReference type="GO" id="GO:0032259">
    <property type="term" value="P:methylation"/>
    <property type="evidence" value="ECO:0007669"/>
    <property type="project" value="UniProtKB-KW"/>
</dbReference>
<evidence type="ECO:0000256" key="12">
    <source>
        <dbReference type="ARBA" id="ARBA00049129"/>
    </source>
</evidence>
<feature type="compositionally biased region" description="Basic residues" evidence="13">
    <location>
        <begin position="18"/>
        <end position="34"/>
    </location>
</feature>
<evidence type="ECO:0000259" key="15">
    <source>
        <dbReference type="PROSITE" id="PS50868"/>
    </source>
</evidence>
<evidence type="ECO:0000256" key="9">
    <source>
        <dbReference type="ARBA" id="ARBA00030093"/>
    </source>
</evidence>
<feature type="compositionally biased region" description="Low complexity" evidence="13">
    <location>
        <begin position="933"/>
        <end position="956"/>
    </location>
</feature>
<evidence type="ECO:0000256" key="8">
    <source>
        <dbReference type="ARBA" id="ARBA00023242"/>
    </source>
</evidence>
<feature type="region of interest" description="Disordered" evidence="13">
    <location>
        <begin position="1"/>
        <end position="540"/>
    </location>
</feature>
<dbReference type="EC" id="2.1.1.354" evidence="2"/>
<dbReference type="SMART" id="SM01291">
    <property type="entry name" value="N-SET"/>
    <property type="match status" value="1"/>
</dbReference>
<feature type="compositionally biased region" description="Gly residues" evidence="13">
    <location>
        <begin position="1016"/>
        <end position="1029"/>
    </location>
</feature>
<dbReference type="Pfam" id="PF00856">
    <property type="entry name" value="SET"/>
    <property type="match status" value="1"/>
</dbReference>
<feature type="compositionally biased region" description="Acidic residues" evidence="13">
    <location>
        <begin position="84"/>
        <end position="106"/>
    </location>
</feature>
<gene>
    <name evidence="16" type="ORF">BDZ90DRAFT_229297</name>
</gene>
<accession>A0A316UY98</accession>
<keyword evidence="5" id="KW-0808">Transferase</keyword>
<evidence type="ECO:0000256" key="6">
    <source>
        <dbReference type="ARBA" id="ARBA00022691"/>
    </source>
</evidence>
<feature type="region of interest" description="Disordered" evidence="13">
    <location>
        <begin position="888"/>
        <end position="908"/>
    </location>
</feature>
<feature type="compositionally biased region" description="Polar residues" evidence="13">
    <location>
        <begin position="40"/>
        <end position="69"/>
    </location>
</feature>
<feature type="compositionally biased region" description="Basic and acidic residues" evidence="13">
    <location>
        <begin position="408"/>
        <end position="456"/>
    </location>
</feature>
<evidence type="ECO:0000256" key="4">
    <source>
        <dbReference type="ARBA" id="ARBA00022603"/>
    </source>
</evidence>
<dbReference type="SMART" id="SM00317">
    <property type="entry name" value="SET"/>
    <property type="match status" value="1"/>
</dbReference>
<feature type="compositionally biased region" description="Polar residues" evidence="13">
    <location>
        <begin position="620"/>
        <end position="631"/>
    </location>
</feature>
<dbReference type="InterPro" id="IPR012677">
    <property type="entry name" value="Nucleotide-bd_a/b_plait_sf"/>
</dbReference>
<dbReference type="Proteomes" id="UP000245884">
    <property type="component" value="Unassembled WGS sequence"/>
</dbReference>
<comment type="catalytic activity">
    <reaction evidence="12">
        <text>N(6),N(6)-dimethyl-L-lysyl(4)-[histone H3] + S-adenosyl-L-methionine = N(6),N(6),N(6)-trimethyl-L-lysyl(4)-[histone H3] + S-adenosyl-L-homocysteine + H(+)</text>
        <dbReference type="Rhea" id="RHEA:60272"/>
        <dbReference type="Rhea" id="RHEA-COMP:15537"/>
        <dbReference type="Rhea" id="RHEA-COMP:15540"/>
        <dbReference type="ChEBI" id="CHEBI:15378"/>
        <dbReference type="ChEBI" id="CHEBI:57856"/>
        <dbReference type="ChEBI" id="CHEBI:59789"/>
        <dbReference type="ChEBI" id="CHEBI:61961"/>
        <dbReference type="ChEBI" id="CHEBI:61976"/>
    </reaction>
</comment>
<dbReference type="GeneID" id="37026827"/>
<comment type="subcellular location">
    <subcellularLocation>
        <location evidence="1">Nucleus</location>
    </subcellularLocation>
</comment>
<comment type="catalytic activity">
    <reaction evidence="10">
        <text>L-lysyl(4)-[histone H3] + 3 S-adenosyl-L-methionine = N(6),N(6),N(6)-trimethyl-L-lysyl(4)-[histone H3] + 3 S-adenosyl-L-homocysteine + 3 H(+)</text>
        <dbReference type="Rhea" id="RHEA:60260"/>
        <dbReference type="Rhea" id="RHEA-COMP:15537"/>
        <dbReference type="Rhea" id="RHEA-COMP:15547"/>
        <dbReference type="ChEBI" id="CHEBI:15378"/>
        <dbReference type="ChEBI" id="CHEBI:29969"/>
        <dbReference type="ChEBI" id="CHEBI:57856"/>
        <dbReference type="ChEBI" id="CHEBI:59789"/>
        <dbReference type="ChEBI" id="CHEBI:61961"/>
        <dbReference type="EC" id="2.1.1.354"/>
    </reaction>
</comment>
<keyword evidence="6" id="KW-0949">S-adenosyl-L-methionine</keyword>
<feature type="compositionally biased region" description="Basic and acidic residues" evidence="13">
    <location>
        <begin position="1038"/>
        <end position="1047"/>
    </location>
</feature>
<dbReference type="PANTHER" id="PTHR45814">
    <property type="entry name" value="HISTONE-LYSINE N-METHYLTRANSFERASE SETD1"/>
    <property type="match status" value="1"/>
</dbReference>
<feature type="compositionally biased region" description="Low complexity" evidence="13">
    <location>
        <begin position="1530"/>
        <end position="1541"/>
    </location>
</feature>
<dbReference type="RefSeq" id="XP_025364898.1">
    <property type="nucleotide sequence ID" value="XM_025505004.1"/>
</dbReference>
<dbReference type="GO" id="GO:0048188">
    <property type="term" value="C:Set1C/COMPASS complex"/>
    <property type="evidence" value="ECO:0007669"/>
    <property type="project" value="TreeGrafter"/>
</dbReference>
<dbReference type="SUPFAM" id="SSF82199">
    <property type="entry name" value="SET domain"/>
    <property type="match status" value="1"/>
</dbReference>
<dbReference type="SUPFAM" id="SSF54928">
    <property type="entry name" value="RNA-binding domain, RBD"/>
    <property type="match status" value="1"/>
</dbReference>
<protein>
    <recommendedName>
        <fullName evidence="3">Histone-lysine N-methyltransferase, H3 lysine-4 specific</fullName>
        <ecNumber evidence="2">2.1.1.354</ecNumber>
    </recommendedName>
    <alternativeName>
        <fullName evidence="9">SET domain-containing protein 1</fullName>
    </alternativeName>
</protein>
<feature type="region of interest" description="Disordered" evidence="13">
    <location>
        <begin position="1518"/>
        <end position="1549"/>
    </location>
</feature>
<dbReference type="InterPro" id="IPR035979">
    <property type="entry name" value="RBD_domain_sf"/>
</dbReference>
<feature type="compositionally biased region" description="Polar residues" evidence="13">
    <location>
        <begin position="504"/>
        <end position="521"/>
    </location>
</feature>
<feature type="region of interest" description="Disordered" evidence="13">
    <location>
        <begin position="923"/>
        <end position="1059"/>
    </location>
</feature>
<keyword evidence="17" id="KW-1185">Reference proteome</keyword>
<feature type="compositionally biased region" description="Low complexity" evidence="13">
    <location>
        <begin position="522"/>
        <end position="537"/>
    </location>
</feature>
<dbReference type="Gene3D" id="3.30.70.330">
    <property type="match status" value="1"/>
</dbReference>
<feature type="region of interest" description="Disordered" evidence="13">
    <location>
        <begin position="1573"/>
        <end position="1624"/>
    </location>
</feature>
<evidence type="ECO:0000256" key="3">
    <source>
        <dbReference type="ARBA" id="ARBA00015839"/>
    </source>
</evidence>
<evidence type="ECO:0000256" key="13">
    <source>
        <dbReference type="SAM" id="MobiDB-lite"/>
    </source>
</evidence>
<keyword evidence="4" id="KW-0489">Methyltransferase</keyword>
<sequence length="1851" mass="201161">MAPGASRFASPSTSSFKPYRRRGSSSKHPRHNRHAVSPPSYVNGQPSYPATSAGSNSTPLARPRTSINGNGKARQSMVSVGTGVDDDEEEEGAIEDSDGEIEDEEKQEGQTSEPLQDPLPLDAAPTSAAPLRKASSSCTLFERLEQQSQQARPPSSSPPPPSAEAHSHRRRVGERINNIDAEGDAEVASQHRRSPRRDNEPSTSKLAKSPPPEHRSSSRVSPPPHDSRPRSRLSQSSRPLSPPLILPAHLRDHKDVSHRSASQRSSLPLKDDYKAVDSWIPADRPRRSPSPPNRPPLEHRRDERDRDRVRRHGEVWRGGRSRRDEQDDNERAIPSRSYSRSERRDGEERDSGRISRRSDRDEERRRFRSRSRSRSRDERDDDRRHRRYSRRDEQREEGWRSDRRRRSRSEDERRSERRERDEPARRARGTEAEYPERHTESMEVDKVKKPAYHDQLQRSQNIVAPPHPRTAEMERSVPPPRPDPKLEKEATISSKPTARPLDGSSITTASDSSAMPANINGTPQSPMTTPASTTSSSAKGGWKIIGDAATAAPPANAFVGIPTGPRSMRTAMSGPRSTTSGAIPTGPKAFQHGRKSSQSHSQPSTQLSSSPSMGPRATSPPMSLQQQWTPQPETPMQVEPADPSPTEPLPPGPPPPPPGPPPPRPAAVEPAAPPPLSFDHVLLPTELSLEQRKQGWRLSYDPELDSARSKGKKAIRKQADVKEAPPGGVGDPRRHKTATVARLAQSHRKKAKDLMTVVWEWDKNSTGPRPPPPPREIVVTGLSPLTTNRQLLDRFRLLGRIDKAELKMDPQTGQSMGIFWLRFAHDFDEDGNRLESTTAPGQKGNECATEAVRLANGERLGATDKMIILTDSQQTKYVEAFKKEMAKRAPVSASPKPPLASPNPAAVGGSASVHRLAAAATPLRSFPPTTSETAPQSSPLAASARSPSSSAATPRADIFRRREAQAQARSAMYPPQSQSQSQSQGQDGEDADMDSGEEFGNRHRLLASSSTRKGGFNQGGSIGTTGAGGGHRRSRLSSGDKRTDNELASRAPGDVDTGSNDVIEPTWTILSRLHHIGTPYVYVSRSTVGDGLSAALIHRHFAMFSPQSVSADELGWYAAFAGHDAAARCDKVLAGKPIYGFSASFEVRQAPRLEDVQAAKEIDAPRAGAASSSPSKLSSTNAAFSRRQPPDWLDPASALEWHKRQTFADRKATRGWTETELIEEARSTILRELADGFLKDLKTRLIVPHVSDFLKPDAEGGQALKKAAEQHAEDMAAMAKREAAAAAAAATSASTPTHAEGRTETALPSFRKIRRATPSPPPPRRPSQSQAGRKSADKSSLRKGGQALSDDERDDDDDEGERVQMTKRKPGQAASPHRRRSTAERVGDSGSSSESDESGDEHSLPIKSSSASAGIVRDATEETAETAETALTTPTPEPSPAAAAATATGKKKGGKKAAAAAKSAAKKKSSKKGSVVAAVIDEDGSAAPSPDAHVEDVVMEDAREPESEEAAMAKLTAAATVARSKKAKSSKSSSAAAARPRSPSPDPFVVGVAEEEEDLYFLKVALERLCAGESVTPSTLPEEIDQDEQGGEGHEEEGDGDTSLPSVLAPQQHVHDSGSARTEGFYKIPPAQKALHLPDRNKAIADTTTNVTLASARDNRADSRRVLLGIEQHKKDSHAGAGDDVGGEVTAVENHSDMLLKFNQLRSRKKQLKFAKSPIHDWGLYAMEPIPAGDMVIEYVGEQVRQQVADHRERLYEKSGNFSTYLFRVDDDVVVDATHKGNIARLMNHCCVPNCNARILTLNGQKRIVLYAKTTILPGQELTYDYKFQATPDAEDAIACLCGAEGCRRFL</sequence>
<feature type="compositionally biased region" description="Basic residues" evidence="13">
    <location>
        <begin position="1365"/>
        <end position="1380"/>
    </location>
</feature>
<reference evidence="16 17" key="1">
    <citation type="journal article" date="2018" name="Mol. Biol. Evol.">
        <title>Broad Genomic Sampling Reveals a Smut Pathogenic Ancestry of the Fungal Clade Ustilaginomycotina.</title>
        <authorList>
            <person name="Kijpornyongpan T."/>
            <person name="Mondo S.J."/>
            <person name="Barry K."/>
            <person name="Sandor L."/>
            <person name="Lee J."/>
            <person name="Lipzen A."/>
            <person name="Pangilinan J."/>
            <person name="LaButti K."/>
            <person name="Hainaut M."/>
            <person name="Henrissat B."/>
            <person name="Grigoriev I.V."/>
            <person name="Spatafora J.W."/>
            <person name="Aime M.C."/>
        </authorList>
    </citation>
    <scope>NUCLEOTIDE SEQUENCE [LARGE SCALE GENOMIC DNA]</scope>
    <source>
        <strain evidence="16 17">MCA 5214</strain>
    </source>
</reference>
<dbReference type="PROSITE" id="PS50868">
    <property type="entry name" value="POST_SET"/>
    <property type="match status" value="1"/>
</dbReference>
<dbReference type="PROSITE" id="PS50280">
    <property type="entry name" value="SET"/>
    <property type="match status" value="1"/>
</dbReference>
<dbReference type="InterPro" id="IPR044570">
    <property type="entry name" value="Set1-like"/>
</dbReference>
<dbReference type="EMBL" id="KZ819662">
    <property type="protein sequence ID" value="PWN30286.1"/>
    <property type="molecule type" value="Genomic_DNA"/>
</dbReference>
<evidence type="ECO:0000256" key="1">
    <source>
        <dbReference type="ARBA" id="ARBA00004123"/>
    </source>
</evidence>
<feature type="compositionally biased region" description="Acidic residues" evidence="13">
    <location>
        <begin position="1582"/>
        <end position="1600"/>
    </location>
</feature>
<dbReference type="InterPro" id="IPR001214">
    <property type="entry name" value="SET_dom"/>
</dbReference>
<evidence type="ECO:0000259" key="14">
    <source>
        <dbReference type="PROSITE" id="PS50280"/>
    </source>
</evidence>
<evidence type="ECO:0000313" key="17">
    <source>
        <dbReference type="Proteomes" id="UP000245884"/>
    </source>
</evidence>
<feature type="compositionally biased region" description="Low complexity" evidence="13">
    <location>
        <begin position="598"/>
        <end position="612"/>
    </location>
</feature>
<feature type="compositionally biased region" description="Low complexity" evidence="13">
    <location>
        <begin position="965"/>
        <end position="986"/>
    </location>
</feature>
<evidence type="ECO:0000256" key="11">
    <source>
        <dbReference type="ARBA" id="ARBA00047583"/>
    </source>
</evidence>
<feature type="compositionally biased region" description="Basic and acidic residues" evidence="13">
    <location>
        <begin position="390"/>
        <end position="401"/>
    </location>
</feature>
<dbReference type="OrthoDB" id="308383at2759"/>
<feature type="region of interest" description="Disordered" evidence="13">
    <location>
        <begin position="554"/>
        <end position="679"/>
    </location>
</feature>
<feature type="compositionally biased region" description="Low complexity" evidence="13">
    <location>
        <begin position="1165"/>
        <end position="1183"/>
    </location>
</feature>
<dbReference type="InterPro" id="IPR046341">
    <property type="entry name" value="SET_dom_sf"/>
</dbReference>
<feature type="compositionally biased region" description="Basic and acidic residues" evidence="13">
    <location>
        <begin position="374"/>
        <end position="383"/>
    </location>
</feature>
<evidence type="ECO:0000256" key="10">
    <source>
        <dbReference type="ARBA" id="ARBA00047571"/>
    </source>
</evidence>
<dbReference type="InterPro" id="IPR024657">
    <property type="entry name" value="COMPASS_Set1_N-SET"/>
</dbReference>
<feature type="region of interest" description="Disordered" evidence="13">
    <location>
        <begin position="691"/>
        <end position="736"/>
    </location>
</feature>
<organism evidence="16 17">
    <name type="scientific">Jaminaea rosea</name>
    <dbReference type="NCBI Taxonomy" id="1569628"/>
    <lineage>
        <taxon>Eukaryota</taxon>
        <taxon>Fungi</taxon>
        <taxon>Dikarya</taxon>
        <taxon>Basidiomycota</taxon>
        <taxon>Ustilaginomycotina</taxon>
        <taxon>Exobasidiomycetes</taxon>
        <taxon>Microstromatales</taxon>
        <taxon>Microstromatales incertae sedis</taxon>
        <taxon>Jaminaea</taxon>
    </lineage>
</organism>
<evidence type="ECO:0000256" key="5">
    <source>
        <dbReference type="ARBA" id="ARBA00022679"/>
    </source>
</evidence>
<feature type="compositionally biased region" description="Low complexity" evidence="13">
    <location>
        <begin position="114"/>
        <end position="125"/>
    </location>
</feature>
<dbReference type="PANTHER" id="PTHR45814:SF2">
    <property type="entry name" value="HISTONE-LYSINE N-METHYLTRANSFERASE SETD1"/>
    <property type="match status" value="1"/>
</dbReference>
<dbReference type="InterPro" id="IPR003616">
    <property type="entry name" value="Post-SET_dom"/>
</dbReference>
<proteinExistence type="predicted"/>
<feature type="compositionally biased region" description="Acidic residues" evidence="13">
    <location>
        <begin position="1349"/>
        <end position="1360"/>
    </location>
</feature>
<feature type="region of interest" description="Disordered" evidence="13">
    <location>
        <begin position="1287"/>
        <end position="1474"/>
    </location>
</feature>
<keyword evidence="8" id="KW-0539">Nucleus</keyword>
<keyword evidence="7" id="KW-0156">Chromatin regulator</keyword>
<dbReference type="STRING" id="1569628.A0A316UY98"/>
<feature type="compositionally biased region" description="Low complexity" evidence="13">
    <location>
        <begin position="1426"/>
        <end position="1448"/>
    </location>
</feature>
<dbReference type="Gene3D" id="2.170.270.10">
    <property type="entry name" value="SET domain"/>
    <property type="match status" value="1"/>
</dbReference>
<feature type="region of interest" description="Disordered" evidence="13">
    <location>
        <begin position="1164"/>
        <end position="1190"/>
    </location>
</feature>
<evidence type="ECO:0000256" key="2">
    <source>
        <dbReference type="ARBA" id="ARBA00012182"/>
    </source>
</evidence>
<evidence type="ECO:0000313" key="16">
    <source>
        <dbReference type="EMBL" id="PWN30286.1"/>
    </source>
</evidence>
<comment type="catalytic activity">
    <reaction evidence="11">
        <text>N(6)-methyl-L-lysyl(4)-[histone H3] + S-adenosyl-L-methionine = N(6),N(6)-dimethyl-L-lysyl(4)-[histone H3] + S-adenosyl-L-homocysteine + H(+)</text>
        <dbReference type="Rhea" id="RHEA:60268"/>
        <dbReference type="Rhea" id="RHEA-COMP:15540"/>
        <dbReference type="Rhea" id="RHEA-COMP:15543"/>
        <dbReference type="ChEBI" id="CHEBI:15378"/>
        <dbReference type="ChEBI" id="CHEBI:57856"/>
        <dbReference type="ChEBI" id="CHEBI:59789"/>
        <dbReference type="ChEBI" id="CHEBI:61929"/>
        <dbReference type="ChEBI" id="CHEBI:61976"/>
    </reaction>
</comment>
<feature type="compositionally biased region" description="Pro residues" evidence="13">
    <location>
        <begin position="642"/>
        <end position="676"/>
    </location>
</feature>